<name>A0A9W7X0M3_TRIRA</name>
<keyword evidence="3" id="KW-1185">Reference proteome</keyword>
<evidence type="ECO:0000256" key="1">
    <source>
        <dbReference type="SAM" id="MobiDB-lite"/>
    </source>
</evidence>
<sequence>MGRYKKATKLVRADLWAKAGGIDAVANELRKNYVFNKNPGYSSEIWSQVSLALFGEDIKKNRCWLWAAWTKNHKGLRDRVHLGTKESNVMTAVVPENRTEGTESEDKETSSSKEVADVTTRNEKKIDAMDVESNTDSDASDLEQSTDSEQPKSRHDVMMVQERESGLDIWRQCPKVRKTFYINMERKRWNKIKPHKGSSKLRQHWTNYMYDSFKEKNPCCILAFRYQHIKSPQSRKVNLPYLRVSAACTFPSCTAKYSFKLQEKPAKLDKTLKISVHQTGEIHHKLSDKKCRPATQLKRGKIAKALTNGPSDYFYTKLQTTPKEQLLAGNMSECLNKDVLKVISYEMRKKEYIHPDILKEISLMQTILKECDAKYFTLPGYVQHFTVNPFMVHMYSELGISILVHHLRTRVPLSLYLDATGGVVSKIPDQPKCVLYYALILSGKGQNTPPLPVCEMLSNDHSIPPITFWLMQFALHLTKYTHLTINKVETDYSWALIQSVMLAFNKEHIISYLNRAYECCTGKKTWDDSKTVLHICATHVLKAVRQSIKKQTDDEGLKDFALFAFARLQNASGMTESSTVFRAFCTLLTTPQNTERVKESRNLLESIILRFKQDTPEETIQSEDWETWIREQRNHEKSITGSSPFFAYFQQILKEVTEHATDETCSTDEDNPYFCPGILQVLFNTYLAIFPLWSGLLLGDLRRHESHEQDNLTANTSQQTRDTNCHIENWFRIVKHSILHSKKKLRPGMFIRKMHRSMQGRYTEHIIQHNLSQELLLKPLAPMNLLDQSKETWMRKDQERRPVTKSKFFSVPESVPVPQKDRIYKNVTKRKKRS</sequence>
<dbReference type="OrthoDB" id="413122at2759"/>
<reference evidence="2" key="1">
    <citation type="submission" date="2021-02" db="EMBL/GenBank/DDBJ databases">
        <title>Comparative genomics reveals that relaxation of natural selection precedes convergent phenotypic evolution of cavefish.</title>
        <authorList>
            <person name="Peng Z."/>
        </authorList>
    </citation>
    <scope>NUCLEOTIDE SEQUENCE</scope>
    <source>
        <tissue evidence="2">Muscle</tissue>
    </source>
</reference>
<evidence type="ECO:0000313" key="2">
    <source>
        <dbReference type="EMBL" id="KAI7811578.1"/>
    </source>
</evidence>
<evidence type="ECO:0000313" key="3">
    <source>
        <dbReference type="Proteomes" id="UP001059041"/>
    </source>
</evidence>
<dbReference type="Proteomes" id="UP001059041">
    <property type="component" value="Linkage Group LG3"/>
</dbReference>
<feature type="compositionally biased region" description="Acidic residues" evidence="1">
    <location>
        <begin position="129"/>
        <end position="146"/>
    </location>
</feature>
<feature type="compositionally biased region" description="Basic and acidic residues" evidence="1">
    <location>
        <begin position="107"/>
        <end position="128"/>
    </location>
</feature>
<feature type="region of interest" description="Disordered" evidence="1">
    <location>
        <begin position="87"/>
        <end position="155"/>
    </location>
</feature>
<protein>
    <submittedName>
        <fullName evidence="2">Uncharacterized protein</fullName>
    </submittedName>
</protein>
<proteinExistence type="predicted"/>
<comment type="caution">
    <text evidence="2">The sequence shown here is derived from an EMBL/GenBank/DDBJ whole genome shotgun (WGS) entry which is preliminary data.</text>
</comment>
<organism evidence="2 3">
    <name type="scientific">Triplophysa rosa</name>
    <name type="common">Cave loach</name>
    <dbReference type="NCBI Taxonomy" id="992332"/>
    <lineage>
        <taxon>Eukaryota</taxon>
        <taxon>Metazoa</taxon>
        <taxon>Chordata</taxon>
        <taxon>Craniata</taxon>
        <taxon>Vertebrata</taxon>
        <taxon>Euteleostomi</taxon>
        <taxon>Actinopterygii</taxon>
        <taxon>Neopterygii</taxon>
        <taxon>Teleostei</taxon>
        <taxon>Ostariophysi</taxon>
        <taxon>Cypriniformes</taxon>
        <taxon>Nemacheilidae</taxon>
        <taxon>Triplophysa</taxon>
    </lineage>
</organism>
<gene>
    <name evidence="2" type="ORF">IRJ41_001304</name>
</gene>
<dbReference type="EMBL" id="JAFHDT010000003">
    <property type="protein sequence ID" value="KAI7811578.1"/>
    <property type="molecule type" value="Genomic_DNA"/>
</dbReference>
<dbReference type="AlphaFoldDB" id="A0A9W7X0M3"/>
<accession>A0A9W7X0M3</accession>